<sequence length="327" mass="36509">MSIRTGIRGGCAWWYVIRIAILYALNIATTVLEIQVMHYYFLANFGDEKAMHIISPYLTAHVLLSALTTFLVDIFFAFRLFLLKQEIHQSVPFIIIVAAIGATISGICKPAPASSQTHPFNKPSVSPVTVVDSFLHPSLPQLEKYSRKARSALQHNSGFSHAPQPQVEVVITNGLAVVAEVIATAALAWSFRKNKTGVSRYASYRLDHSETIRAHYYKRSPVEYRPVADDTGVCIRCDGFKMMYPQADNVSVFHSGDVSPNVYPCSRALELNTPTRSPRLNFRPALVQDMDAVLEVTQVRHPIEEMNISRNSAAREEVIELSNTSEK</sequence>
<comment type="caution">
    <text evidence="2">The sequence shown here is derived from an EMBL/GenBank/DDBJ whole genome shotgun (WGS) entry which is preliminary data.</text>
</comment>
<protein>
    <submittedName>
        <fullName evidence="2">Uncharacterized protein</fullName>
    </submittedName>
</protein>
<dbReference type="AlphaFoldDB" id="A0A0W0G0K8"/>
<proteinExistence type="predicted"/>
<evidence type="ECO:0000313" key="3">
    <source>
        <dbReference type="Proteomes" id="UP000054988"/>
    </source>
</evidence>
<accession>A0A0W0G0K8</accession>
<feature type="transmembrane region" description="Helical" evidence="1">
    <location>
        <begin position="12"/>
        <end position="34"/>
    </location>
</feature>
<feature type="transmembrane region" description="Helical" evidence="1">
    <location>
        <begin position="90"/>
        <end position="107"/>
    </location>
</feature>
<reference evidence="2 3" key="1">
    <citation type="submission" date="2015-12" db="EMBL/GenBank/DDBJ databases">
        <title>Draft genome sequence of Moniliophthora roreri, the causal agent of frosty pod rot of cacao.</title>
        <authorList>
            <person name="Aime M.C."/>
            <person name="Diaz-Valderrama J.R."/>
            <person name="Kijpornyongpan T."/>
            <person name="Phillips-Mora W."/>
        </authorList>
    </citation>
    <scope>NUCLEOTIDE SEQUENCE [LARGE SCALE GENOMIC DNA]</scope>
    <source>
        <strain evidence="2 3">MCA 2952</strain>
    </source>
</reference>
<keyword evidence="1" id="KW-1133">Transmembrane helix</keyword>
<keyword evidence="1" id="KW-0812">Transmembrane</keyword>
<feature type="transmembrane region" description="Helical" evidence="1">
    <location>
        <begin position="54"/>
        <end position="78"/>
    </location>
</feature>
<keyword evidence="1" id="KW-0472">Membrane</keyword>
<dbReference type="Proteomes" id="UP000054988">
    <property type="component" value="Unassembled WGS sequence"/>
</dbReference>
<evidence type="ECO:0000256" key="1">
    <source>
        <dbReference type="SAM" id="Phobius"/>
    </source>
</evidence>
<gene>
    <name evidence="2" type="ORF">WG66_5312</name>
</gene>
<name>A0A0W0G0K8_MONRR</name>
<evidence type="ECO:0000313" key="2">
    <source>
        <dbReference type="EMBL" id="KTB42125.1"/>
    </source>
</evidence>
<dbReference type="EMBL" id="LATX01001381">
    <property type="protein sequence ID" value="KTB42125.1"/>
    <property type="molecule type" value="Genomic_DNA"/>
</dbReference>
<organism evidence="2 3">
    <name type="scientific">Moniliophthora roreri</name>
    <name type="common">Frosty pod rot fungus</name>
    <name type="synonym">Monilia roreri</name>
    <dbReference type="NCBI Taxonomy" id="221103"/>
    <lineage>
        <taxon>Eukaryota</taxon>
        <taxon>Fungi</taxon>
        <taxon>Dikarya</taxon>
        <taxon>Basidiomycota</taxon>
        <taxon>Agaricomycotina</taxon>
        <taxon>Agaricomycetes</taxon>
        <taxon>Agaricomycetidae</taxon>
        <taxon>Agaricales</taxon>
        <taxon>Marasmiineae</taxon>
        <taxon>Marasmiaceae</taxon>
        <taxon>Moniliophthora</taxon>
    </lineage>
</organism>